<organism evidence="2 3">
    <name type="scientific">Methylophaga frappieri (strain ATCC BAA-2434 / DSM 25690 / JAM7)</name>
    <dbReference type="NCBI Taxonomy" id="754477"/>
    <lineage>
        <taxon>Bacteria</taxon>
        <taxon>Pseudomonadati</taxon>
        <taxon>Pseudomonadota</taxon>
        <taxon>Gammaproteobacteria</taxon>
        <taxon>Thiotrichales</taxon>
        <taxon>Piscirickettsiaceae</taxon>
        <taxon>Methylophaga</taxon>
    </lineage>
</organism>
<accession>I1YKZ7</accession>
<dbReference type="eggNOG" id="COG0564">
    <property type="taxonomic scope" value="Bacteria"/>
</dbReference>
<dbReference type="Pfam" id="PF00849">
    <property type="entry name" value="PseudoU_synth_2"/>
    <property type="match status" value="1"/>
</dbReference>
<dbReference type="SUPFAM" id="SSF55120">
    <property type="entry name" value="Pseudouridine synthase"/>
    <property type="match status" value="1"/>
</dbReference>
<keyword evidence="2" id="KW-0456">Lyase</keyword>
<evidence type="ECO:0000313" key="2">
    <source>
        <dbReference type="EMBL" id="AFJ03590.1"/>
    </source>
</evidence>
<dbReference type="KEGG" id="mec:Q7C_2465"/>
<protein>
    <submittedName>
        <fullName evidence="2">Ribosomal large subunit pseudouridine synthase D</fullName>
        <ecNumber evidence="2">4.2.1.70</ecNumber>
    </submittedName>
</protein>
<dbReference type="CDD" id="cd02869">
    <property type="entry name" value="PseudoU_synth_RluA_like"/>
    <property type="match status" value="1"/>
</dbReference>
<evidence type="ECO:0000313" key="3">
    <source>
        <dbReference type="Proteomes" id="UP000009145"/>
    </source>
</evidence>
<dbReference type="GO" id="GO:0006396">
    <property type="term" value="P:RNA processing"/>
    <property type="evidence" value="ECO:0007669"/>
    <property type="project" value="UniProtKB-ARBA"/>
</dbReference>
<dbReference type="InterPro" id="IPR006145">
    <property type="entry name" value="PsdUridine_synth_RsuA/RluA"/>
</dbReference>
<gene>
    <name evidence="2" type="ordered locus">Q7C_2465</name>
</gene>
<dbReference type="GO" id="GO:0004730">
    <property type="term" value="F:pseudouridylate synthase activity"/>
    <property type="evidence" value="ECO:0007669"/>
    <property type="project" value="UniProtKB-EC"/>
</dbReference>
<dbReference type="PATRIC" id="fig|754477.3.peg.2423"/>
<dbReference type="STRING" id="754477.Q7C_2465"/>
<dbReference type="GO" id="GO:0003723">
    <property type="term" value="F:RNA binding"/>
    <property type="evidence" value="ECO:0007669"/>
    <property type="project" value="InterPro"/>
</dbReference>
<dbReference type="HOGENOM" id="CLU_016902_8_5_6"/>
<name>I1YKZ7_METFJ</name>
<proteinExistence type="predicted"/>
<dbReference type="EMBL" id="CP003380">
    <property type="protein sequence ID" value="AFJ03590.1"/>
    <property type="molecule type" value="Genomic_DNA"/>
</dbReference>
<dbReference type="AlphaFoldDB" id="I1YKZ7"/>
<dbReference type="Proteomes" id="UP000009145">
    <property type="component" value="Chromosome"/>
</dbReference>
<keyword evidence="3" id="KW-1185">Reference proteome</keyword>
<dbReference type="InterPro" id="IPR050188">
    <property type="entry name" value="RluA_PseudoU_synthase"/>
</dbReference>
<dbReference type="Gene3D" id="3.30.2350.10">
    <property type="entry name" value="Pseudouridine synthase"/>
    <property type="match status" value="1"/>
</dbReference>
<dbReference type="GO" id="GO:0140098">
    <property type="term" value="F:catalytic activity, acting on RNA"/>
    <property type="evidence" value="ECO:0007669"/>
    <property type="project" value="UniProtKB-ARBA"/>
</dbReference>
<dbReference type="GO" id="GO:0009982">
    <property type="term" value="F:pseudouridine synthase activity"/>
    <property type="evidence" value="ECO:0007669"/>
    <property type="project" value="InterPro"/>
</dbReference>
<dbReference type="PANTHER" id="PTHR21600">
    <property type="entry name" value="MITOCHONDRIAL RNA PSEUDOURIDINE SYNTHASE"/>
    <property type="match status" value="1"/>
</dbReference>
<sequence length="296" mass="33534">MWETYPHSRISCINLNSTPKHVMVEMSEQHRRFKCQQNITHTGQTVIDCLASLTDLSRQQLKQCLQKGAVRLRHGRKVRRVRRATLALQPGQQIELHYDSVILAQATPAIQPVADKVRYTVWDKPAGILAQGTEWGDHCSLLRIAELVTKRPVFLVHRLDKEASGLMIIAHDHHAAGQLSHLFQQREMFKQYRAVLSGQMTANEQHFAEPLDGREANTTIQRCHYDAESNQSHVTVTIGSGRKHQIRRHCAAAGLPLIGDSIYGQPHSGGLQLRATVLHFPCPLTKQQQHFELNDK</sequence>
<dbReference type="InterPro" id="IPR020103">
    <property type="entry name" value="PsdUridine_synth_cat_dom_sf"/>
</dbReference>
<reference evidence="2 3" key="1">
    <citation type="journal article" date="2012" name="J. Bacteriol.">
        <title>Complete genome sequences of Methylophaga sp. strain JAM1 and Methylophaga sp. strain JAM7.</title>
        <authorList>
            <person name="Villeneuve C."/>
            <person name="Martineau C."/>
            <person name="Mauffrey F."/>
            <person name="Villemur R."/>
        </authorList>
    </citation>
    <scope>NUCLEOTIDE SEQUENCE [LARGE SCALE GENOMIC DNA]</scope>
    <source>
        <strain evidence="2 3">JAM7</strain>
    </source>
</reference>
<evidence type="ECO:0000259" key="1">
    <source>
        <dbReference type="Pfam" id="PF00849"/>
    </source>
</evidence>
<feature type="domain" description="Pseudouridine synthase RsuA/RluA-like" evidence="1">
    <location>
        <begin position="119"/>
        <end position="252"/>
    </location>
</feature>
<dbReference type="EC" id="4.2.1.70" evidence="2"/>
<dbReference type="OrthoDB" id="9807829at2"/>